<dbReference type="Proteomes" id="UP001218218">
    <property type="component" value="Unassembled WGS sequence"/>
</dbReference>
<feature type="transmembrane region" description="Helical" evidence="2">
    <location>
        <begin position="100"/>
        <end position="123"/>
    </location>
</feature>
<dbReference type="AlphaFoldDB" id="A0AAD7A0K9"/>
<keyword evidence="2" id="KW-1133">Transmembrane helix</keyword>
<evidence type="ECO:0000256" key="1">
    <source>
        <dbReference type="SAM" id="MobiDB-lite"/>
    </source>
</evidence>
<evidence type="ECO:0000256" key="3">
    <source>
        <dbReference type="SAM" id="SignalP"/>
    </source>
</evidence>
<evidence type="ECO:0000313" key="4">
    <source>
        <dbReference type="EMBL" id="KAJ7346552.1"/>
    </source>
</evidence>
<name>A0AAD7A0K9_9AGAR</name>
<feature type="chain" id="PRO_5042112598" description="Transmembrane protein" evidence="3">
    <location>
        <begin position="19"/>
        <end position="217"/>
    </location>
</feature>
<feature type="region of interest" description="Disordered" evidence="1">
    <location>
        <begin position="187"/>
        <end position="217"/>
    </location>
</feature>
<sequence length="217" mass="22368">MGLVKALVCFTLCVLVCAQSGVDPAASAAVSVNGLSNVERPTSPVSVNGLSNVARPTGDTLSTHSLGVDPGPFFSWATENSPPTATAASASGKKSSGGTIAGGVVGGLAVIVAAIGALVFLRLRSRRSKTHWRNRAGVWQDQEGKGGPVYVGQPVGPFDGYRSDSKVPVASPTTTAPVFIRQPIRGRTRGSLSSHNRNDSMEMHGNLGSPITDATRF</sequence>
<dbReference type="CDD" id="cd12087">
    <property type="entry name" value="TM_EGFR-like"/>
    <property type="match status" value="1"/>
</dbReference>
<keyword evidence="5" id="KW-1185">Reference proteome</keyword>
<evidence type="ECO:0008006" key="6">
    <source>
        <dbReference type="Google" id="ProtNLM"/>
    </source>
</evidence>
<evidence type="ECO:0000256" key="2">
    <source>
        <dbReference type="SAM" id="Phobius"/>
    </source>
</evidence>
<proteinExistence type="predicted"/>
<feature type="signal peptide" evidence="3">
    <location>
        <begin position="1"/>
        <end position="18"/>
    </location>
</feature>
<organism evidence="4 5">
    <name type="scientific">Mycena albidolilacea</name>
    <dbReference type="NCBI Taxonomy" id="1033008"/>
    <lineage>
        <taxon>Eukaryota</taxon>
        <taxon>Fungi</taxon>
        <taxon>Dikarya</taxon>
        <taxon>Basidiomycota</taxon>
        <taxon>Agaricomycotina</taxon>
        <taxon>Agaricomycetes</taxon>
        <taxon>Agaricomycetidae</taxon>
        <taxon>Agaricales</taxon>
        <taxon>Marasmiineae</taxon>
        <taxon>Mycenaceae</taxon>
        <taxon>Mycena</taxon>
    </lineage>
</organism>
<keyword evidence="3" id="KW-0732">Signal</keyword>
<evidence type="ECO:0000313" key="5">
    <source>
        <dbReference type="Proteomes" id="UP001218218"/>
    </source>
</evidence>
<accession>A0AAD7A0K9</accession>
<reference evidence="4" key="1">
    <citation type="submission" date="2023-03" db="EMBL/GenBank/DDBJ databases">
        <title>Massive genome expansion in bonnet fungi (Mycena s.s.) driven by repeated elements and novel gene families across ecological guilds.</title>
        <authorList>
            <consortium name="Lawrence Berkeley National Laboratory"/>
            <person name="Harder C.B."/>
            <person name="Miyauchi S."/>
            <person name="Viragh M."/>
            <person name="Kuo A."/>
            <person name="Thoen E."/>
            <person name="Andreopoulos B."/>
            <person name="Lu D."/>
            <person name="Skrede I."/>
            <person name="Drula E."/>
            <person name="Henrissat B."/>
            <person name="Morin E."/>
            <person name="Kohler A."/>
            <person name="Barry K."/>
            <person name="LaButti K."/>
            <person name="Morin E."/>
            <person name="Salamov A."/>
            <person name="Lipzen A."/>
            <person name="Mereny Z."/>
            <person name="Hegedus B."/>
            <person name="Baldrian P."/>
            <person name="Stursova M."/>
            <person name="Weitz H."/>
            <person name="Taylor A."/>
            <person name="Grigoriev I.V."/>
            <person name="Nagy L.G."/>
            <person name="Martin F."/>
            <person name="Kauserud H."/>
        </authorList>
    </citation>
    <scope>NUCLEOTIDE SEQUENCE</scope>
    <source>
        <strain evidence="4">CBHHK002</strain>
    </source>
</reference>
<keyword evidence="2" id="KW-0472">Membrane</keyword>
<comment type="caution">
    <text evidence="4">The sequence shown here is derived from an EMBL/GenBank/DDBJ whole genome shotgun (WGS) entry which is preliminary data.</text>
</comment>
<dbReference type="EMBL" id="JARIHO010000020">
    <property type="protein sequence ID" value="KAJ7346552.1"/>
    <property type="molecule type" value="Genomic_DNA"/>
</dbReference>
<gene>
    <name evidence="4" type="ORF">DFH08DRAFT_193505</name>
</gene>
<keyword evidence="2" id="KW-0812">Transmembrane</keyword>
<protein>
    <recommendedName>
        <fullName evidence="6">Transmembrane protein</fullName>
    </recommendedName>
</protein>